<keyword evidence="5 7" id="KW-1133">Transmembrane helix</keyword>
<dbReference type="EMBL" id="CP114066">
    <property type="protein sequence ID" value="WAT20382.1"/>
    <property type="molecule type" value="Genomic_DNA"/>
</dbReference>
<organism evidence="8 12">
    <name type="scientific">Bacillus halotolerans</name>
    <dbReference type="NCBI Taxonomy" id="260554"/>
    <lineage>
        <taxon>Bacteria</taxon>
        <taxon>Bacillati</taxon>
        <taxon>Bacillota</taxon>
        <taxon>Bacilli</taxon>
        <taxon>Bacillales</taxon>
        <taxon>Bacillaceae</taxon>
        <taxon>Bacillus</taxon>
    </lineage>
</organism>
<keyword evidence="6 7" id="KW-0472">Membrane</keyword>
<reference evidence="9 11" key="1">
    <citation type="submission" date="2017-12" db="EMBL/GenBank/DDBJ databases">
        <title>Comparative Functional Genomics of Dry Heat Resistant strains isolated from the Viking Spacecraft.</title>
        <authorList>
            <person name="Seuylemezian A."/>
            <person name="Cooper K."/>
            <person name="Vaishampayan P."/>
        </authorList>
    </citation>
    <scope>NUCLEOTIDE SEQUENCE [LARGE SCALE GENOMIC DNA]</scope>
    <source>
        <strain evidence="9 11">V48-19</strain>
    </source>
</reference>
<feature type="transmembrane region" description="Helical" evidence="7">
    <location>
        <begin position="236"/>
        <end position="257"/>
    </location>
</feature>
<evidence type="ECO:0000256" key="5">
    <source>
        <dbReference type="ARBA" id="ARBA00022989"/>
    </source>
</evidence>
<dbReference type="EMBL" id="PGUV01000003">
    <property type="protein sequence ID" value="PLS08665.1"/>
    <property type="molecule type" value="Genomic_DNA"/>
</dbReference>
<feature type="transmembrane region" description="Helical" evidence="7">
    <location>
        <begin position="164"/>
        <end position="183"/>
    </location>
</feature>
<dbReference type="EMBL" id="JALAWA010000004">
    <property type="protein sequence ID" value="MCY9184908.1"/>
    <property type="molecule type" value="Genomic_DNA"/>
</dbReference>
<evidence type="ECO:0000313" key="11">
    <source>
        <dbReference type="Proteomes" id="UP000234803"/>
    </source>
</evidence>
<evidence type="ECO:0000256" key="2">
    <source>
        <dbReference type="ARBA" id="ARBA00007543"/>
    </source>
</evidence>
<keyword evidence="13" id="KW-1185">Reference proteome</keyword>
<feature type="transmembrane region" description="Helical" evidence="7">
    <location>
        <begin position="12"/>
        <end position="39"/>
    </location>
</feature>
<feature type="transmembrane region" description="Helical" evidence="7">
    <location>
        <begin position="119"/>
        <end position="144"/>
    </location>
</feature>
<evidence type="ECO:0000256" key="6">
    <source>
        <dbReference type="ARBA" id="ARBA00023136"/>
    </source>
</evidence>
<dbReference type="Proteomes" id="UP001164713">
    <property type="component" value="Chromosome"/>
</dbReference>
<evidence type="ECO:0000256" key="3">
    <source>
        <dbReference type="ARBA" id="ARBA00022475"/>
    </source>
</evidence>
<evidence type="ECO:0000313" key="8">
    <source>
        <dbReference type="EMBL" id="MCY9184908.1"/>
    </source>
</evidence>
<evidence type="ECO:0000313" key="9">
    <source>
        <dbReference type="EMBL" id="PLS08665.1"/>
    </source>
</evidence>
<name>A0A9Q2LFW2_9BACI</name>
<comment type="subcellular location">
    <subcellularLocation>
        <location evidence="1">Cell membrane</location>
        <topology evidence="1">Multi-pass membrane protein</topology>
    </subcellularLocation>
</comment>
<evidence type="ECO:0000256" key="7">
    <source>
        <dbReference type="SAM" id="Phobius"/>
    </source>
</evidence>
<evidence type="ECO:0000313" key="10">
    <source>
        <dbReference type="EMBL" id="WAT20382.1"/>
    </source>
</evidence>
<comment type="similarity">
    <text evidence="2">Belongs to the cytochrome ubiquinol oxidase subunit 2 family.</text>
</comment>
<gene>
    <name evidence="9" type="ORF">CUU63_05380</name>
    <name evidence="8" type="ORF">MOF03_09575</name>
    <name evidence="10" type="ORF">O0R52_15500</name>
</gene>
<evidence type="ECO:0000313" key="12">
    <source>
        <dbReference type="Proteomes" id="UP001073053"/>
    </source>
</evidence>
<feature type="transmembrane region" description="Helical" evidence="7">
    <location>
        <begin position="269"/>
        <end position="288"/>
    </location>
</feature>
<dbReference type="Proteomes" id="UP001073053">
    <property type="component" value="Unassembled WGS sequence"/>
</dbReference>
<dbReference type="InterPro" id="IPR003317">
    <property type="entry name" value="Cyt-d_oxidase_su2"/>
</dbReference>
<keyword evidence="3" id="KW-1003">Cell membrane</keyword>
<dbReference type="Pfam" id="PF02322">
    <property type="entry name" value="Cyt_bd_oxida_II"/>
    <property type="match status" value="1"/>
</dbReference>
<evidence type="ECO:0000313" key="13">
    <source>
        <dbReference type="Proteomes" id="UP001164713"/>
    </source>
</evidence>
<feature type="transmembrane region" description="Helical" evidence="7">
    <location>
        <begin position="203"/>
        <end position="221"/>
    </location>
</feature>
<dbReference type="AlphaFoldDB" id="A0A9Q2LFW2"/>
<dbReference type="RefSeq" id="WP_024122596.1">
    <property type="nucleotide sequence ID" value="NZ_ASJT01000087.1"/>
</dbReference>
<keyword evidence="4 7" id="KW-0812">Transmembrane</keyword>
<proteinExistence type="inferred from homology"/>
<sequence>MDISTDALIAISIIWGFVFIYAVMATMDFGAGFWSMIYLNKEHMKATDIANRFLSPTWEVTNVFIVAIVVALFSFFPGATFVLGTVLLIPGSIILLLLAIRSGFLVFSNTAKERKLLRYISGISGFIIPAVLILVLPVTHGGFIENTDGVYSLNMSTILTSPNAYSFIGFAILSTLFLSSLLLADVSNVAEEQDAYTAYRKSALITGPISLLFAVCIMLTMRNEANWLYTGMMNDFSWIIASFITFIIAGIALFLPNKSFGKKIGKPRLALVAIAIQYFLASYAYGRAHLPYMIYPDVTIMSGFTEPATFRALFMTYIVAFIILFPGFYFFWKLFMKDKRYIRQQEE</sequence>
<protein>
    <submittedName>
        <fullName evidence="8">Cytochrome d ubiquinol oxidase subunit II</fullName>
    </submittedName>
</protein>
<evidence type="ECO:0000256" key="1">
    <source>
        <dbReference type="ARBA" id="ARBA00004651"/>
    </source>
</evidence>
<accession>A0A9Q2LFW2</accession>
<feature type="transmembrane region" description="Helical" evidence="7">
    <location>
        <begin position="87"/>
        <end position="107"/>
    </location>
</feature>
<evidence type="ECO:0000256" key="4">
    <source>
        <dbReference type="ARBA" id="ARBA00022692"/>
    </source>
</evidence>
<dbReference type="Proteomes" id="UP000234803">
    <property type="component" value="Unassembled WGS sequence"/>
</dbReference>
<feature type="transmembrane region" description="Helical" evidence="7">
    <location>
        <begin position="308"/>
        <end position="332"/>
    </location>
</feature>
<feature type="transmembrane region" description="Helical" evidence="7">
    <location>
        <begin position="60"/>
        <end position="81"/>
    </location>
</feature>
<dbReference type="GO" id="GO:0005886">
    <property type="term" value="C:plasma membrane"/>
    <property type="evidence" value="ECO:0007669"/>
    <property type="project" value="UniProtKB-SubCell"/>
</dbReference>
<reference evidence="10" key="3">
    <citation type="submission" date="2022-12" db="EMBL/GenBank/DDBJ databases">
        <title>Genomic of Bacillus halotolerans.</title>
        <authorList>
            <person name="Xu G."/>
            <person name="Ding Y."/>
        </authorList>
    </citation>
    <scope>NUCLEOTIDE SEQUENCE</scope>
    <source>
        <strain evidence="10">B13</strain>
    </source>
</reference>
<reference evidence="8" key="2">
    <citation type="submission" date="2022-02" db="EMBL/GenBank/DDBJ databases">
        <title>Crop Bioprotection Bacillus Genome Sequencing.</title>
        <authorList>
            <person name="Dunlap C."/>
        </authorList>
    </citation>
    <scope>NUCLEOTIDE SEQUENCE</scope>
    <source>
        <strain evidence="8">EC49O2N-C10</strain>
    </source>
</reference>